<reference evidence="6" key="1">
    <citation type="submission" date="2023-03" db="EMBL/GenBank/DDBJ databases">
        <title>Massive genome expansion in bonnet fungi (Mycena s.s.) driven by repeated elements and novel gene families across ecological guilds.</title>
        <authorList>
            <consortium name="Lawrence Berkeley National Laboratory"/>
            <person name="Harder C.B."/>
            <person name="Miyauchi S."/>
            <person name="Viragh M."/>
            <person name="Kuo A."/>
            <person name="Thoen E."/>
            <person name="Andreopoulos B."/>
            <person name="Lu D."/>
            <person name="Skrede I."/>
            <person name="Drula E."/>
            <person name="Henrissat B."/>
            <person name="Morin E."/>
            <person name="Kohler A."/>
            <person name="Barry K."/>
            <person name="LaButti K."/>
            <person name="Morin E."/>
            <person name="Salamov A."/>
            <person name="Lipzen A."/>
            <person name="Mereny Z."/>
            <person name="Hegedus B."/>
            <person name="Baldrian P."/>
            <person name="Stursova M."/>
            <person name="Weitz H."/>
            <person name="Taylor A."/>
            <person name="Grigoriev I.V."/>
            <person name="Nagy L.G."/>
            <person name="Martin F."/>
            <person name="Kauserud H."/>
        </authorList>
    </citation>
    <scope>NUCLEOTIDE SEQUENCE</scope>
    <source>
        <strain evidence="6">CBHHK002</strain>
    </source>
</reference>
<sequence>MLNFHLVFLFAALSVAAQQTPFSTASESQWTEFHHPIKSVAVIGAGPAGLQAAAKLVEHNFTVRLFDRSPGPGGNWFYTDETPVREPYPDKPLDETPYVPKNLPATQYYKEGDDGISLEDRWKEHWQPRPVWESLHTNSPAVITELTDVPYSADKPWILSNHDIQRHVRAYASLHNLNANDYQTDSQNAPVTSYSTRVESLRKIQATHTWRLTLRKLERLPESNRIKAHWWTEDVDAVVIATGPYGSPHVPEISGLLEWSKVKDAEQHHSVYHSQSYRRPQRYENKTILIVGASVSASEIARDIAPYARHVLASIRPHENIHPFKLRSLLRFPDVTEFVPEIDHFGALAAHDKGIKDGEIHLLNGTVLHGIDEVILATGFVRSNKFFPSYTDDGQPADLHWTGHYIPDPTLAYTNVRPWTIGKYQSYAFAKVWEGTAHLPTQKQMKADYDIGKYNFRGLFASAPAEALFRQYVAWLNNESLLNGGRFVEPWPLEKREVFVYYSNVEWIKGYVGLQNFTDFEKLPSREWDSDEAAWEAMVYEDLEW</sequence>
<evidence type="ECO:0000256" key="1">
    <source>
        <dbReference type="ARBA" id="ARBA00022630"/>
    </source>
</evidence>
<evidence type="ECO:0000259" key="5">
    <source>
        <dbReference type="Pfam" id="PF07992"/>
    </source>
</evidence>
<evidence type="ECO:0000256" key="3">
    <source>
        <dbReference type="ARBA" id="ARBA00023002"/>
    </source>
</evidence>
<dbReference type="InterPro" id="IPR036188">
    <property type="entry name" value="FAD/NAD-bd_sf"/>
</dbReference>
<gene>
    <name evidence="6" type="ORF">DFH08DRAFT_1090306</name>
</gene>
<keyword evidence="1" id="KW-0285">Flavoprotein</keyword>
<dbReference type="SUPFAM" id="SSF51905">
    <property type="entry name" value="FAD/NAD(P)-binding domain"/>
    <property type="match status" value="1"/>
</dbReference>
<keyword evidence="2" id="KW-0274">FAD</keyword>
<dbReference type="PRINTS" id="PR00419">
    <property type="entry name" value="ADXRDTASE"/>
</dbReference>
<keyword evidence="3" id="KW-0560">Oxidoreductase</keyword>
<comment type="caution">
    <text evidence="6">The sequence shown here is derived from an EMBL/GenBank/DDBJ whole genome shotgun (WGS) entry which is preliminary data.</text>
</comment>
<protein>
    <submittedName>
        <fullName evidence="6">FAD/NAD-P-binding domain-containing protein</fullName>
    </submittedName>
</protein>
<accession>A0AAD7E6Z5</accession>
<dbReference type="InterPro" id="IPR023753">
    <property type="entry name" value="FAD/NAD-binding_dom"/>
</dbReference>
<proteinExistence type="predicted"/>
<dbReference type="InterPro" id="IPR050346">
    <property type="entry name" value="FMO-like"/>
</dbReference>
<keyword evidence="7" id="KW-1185">Reference proteome</keyword>
<feature type="domain" description="FAD/NAD(P)-binding" evidence="5">
    <location>
        <begin position="39"/>
        <end position="311"/>
    </location>
</feature>
<evidence type="ECO:0000313" key="6">
    <source>
        <dbReference type="EMBL" id="KAJ7301140.1"/>
    </source>
</evidence>
<dbReference type="EMBL" id="JARIHO010000142">
    <property type="protein sequence ID" value="KAJ7301140.1"/>
    <property type="molecule type" value="Genomic_DNA"/>
</dbReference>
<dbReference type="Pfam" id="PF07992">
    <property type="entry name" value="Pyr_redox_2"/>
    <property type="match status" value="1"/>
</dbReference>
<evidence type="ECO:0000313" key="7">
    <source>
        <dbReference type="Proteomes" id="UP001218218"/>
    </source>
</evidence>
<evidence type="ECO:0000256" key="2">
    <source>
        <dbReference type="ARBA" id="ARBA00022827"/>
    </source>
</evidence>
<feature type="chain" id="PRO_5041979342" evidence="4">
    <location>
        <begin position="18"/>
        <end position="545"/>
    </location>
</feature>
<dbReference type="Gene3D" id="3.50.50.60">
    <property type="entry name" value="FAD/NAD(P)-binding domain"/>
    <property type="match status" value="2"/>
</dbReference>
<evidence type="ECO:0000256" key="4">
    <source>
        <dbReference type="SAM" id="SignalP"/>
    </source>
</evidence>
<dbReference type="AlphaFoldDB" id="A0AAD7E6Z5"/>
<dbReference type="GO" id="GO:0016491">
    <property type="term" value="F:oxidoreductase activity"/>
    <property type="evidence" value="ECO:0007669"/>
    <property type="project" value="UniProtKB-KW"/>
</dbReference>
<name>A0AAD7E6Z5_9AGAR</name>
<keyword evidence="4" id="KW-0732">Signal</keyword>
<feature type="signal peptide" evidence="4">
    <location>
        <begin position="1"/>
        <end position="17"/>
    </location>
</feature>
<organism evidence="6 7">
    <name type="scientific">Mycena albidolilacea</name>
    <dbReference type="NCBI Taxonomy" id="1033008"/>
    <lineage>
        <taxon>Eukaryota</taxon>
        <taxon>Fungi</taxon>
        <taxon>Dikarya</taxon>
        <taxon>Basidiomycota</taxon>
        <taxon>Agaricomycotina</taxon>
        <taxon>Agaricomycetes</taxon>
        <taxon>Agaricomycetidae</taxon>
        <taxon>Agaricales</taxon>
        <taxon>Marasmiineae</taxon>
        <taxon>Mycenaceae</taxon>
        <taxon>Mycena</taxon>
    </lineage>
</organism>
<dbReference type="Proteomes" id="UP001218218">
    <property type="component" value="Unassembled WGS sequence"/>
</dbReference>
<dbReference type="PANTHER" id="PTHR23023">
    <property type="entry name" value="DIMETHYLANILINE MONOOXYGENASE"/>
    <property type="match status" value="1"/>
</dbReference>